<feature type="chain" id="PRO_5015766041" evidence="4">
    <location>
        <begin position="30"/>
        <end position="549"/>
    </location>
</feature>
<dbReference type="AlphaFoldDB" id="A0A2S9YTM5"/>
<gene>
    <name evidence="5" type="ORF">ENSA7_20090</name>
</gene>
<dbReference type="InterPro" id="IPR051553">
    <property type="entry name" value="Ran_GTPase-activating"/>
</dbReference>
<proteinExistence type="predicted"/>
<organism evidence="5 6">
    <name type="scientific">Enhygromyxa salina</name>
    <dbReference type="NCBI Taxonomy" id="215803"/>
    <lineage>
        <taxon>Bacteria</taxon>
        <taxon>Pseudomonadati</taxon>
        <taxon>Myxococcota</taxon>
        <taxon>Polyangia</taxon>
        <taxon>Nannocystales</taxon>
        <taxon>Nannocystaceae</taxon>
        <taxon>Enhygromyxa</taxon>
    </lineage>
</organism>
<dbReference type="InterPro" id="IPR011936">
    <property type="entry name" value="Myxo_disulph_rpt"/>
</dbReference>
<sequence>MTVRAWTLVIPRVGLAGSIALLTAGPAACGLQLVEGATTEEGGSDSGTGEVCVVGSQGCDCTLGGGCDPGLECMAGLCAEPMSEEETGTCVGLGCPCDLEAPCEDGQLCVDGICELDTCGDGRVDPGEACDDLNSIEGDGCDNDCTLTEITQLSLGGVHTCALIEGGRIRCWGHNGAGQIGFGANTDIGDDEVPAMVPDLPLPAAVQVAAGGAHTCALFENGDVRCWGFNTSGQLGYGNSAEQLAIGDDETLEGLPVVDLIAPANGIDVGVLQTCVRVAGQLRCWGSGSYGQLGLGGVANIGDDEVPLDVAVVALGGEPVKLGVDGAHGCAIMASGGLRCWGRGDSGQLGYGNTLNIGDNEDPEVAGELELIPPELPRGTTIVDVGVGLVHSCALLSTGDVLCWGASLSGQLGRGSGTAWGNLAGQTPSKLQPIELGGPAVALAVGYQHSCAILEGGDVRCWGDAGSGQLGNGDEESVGLINVPADRDPAQLGGPARRIAAGAAHTCAVLEGEDVICWGSNQFGQLGYGFTHTIGDDELPEVAGRLDLL</sequence>
<dbReference type="PROSITE" id="PS50012">
    <property type="entry name" value="RCC1_3"/>
    <property type="match status" value="5"/>
</dbReference>
<evidence type="ECO:0000313" key="6">
    <source>
        <dbReference type="Proteomes" id="UP000238823"/>
    </source>
</evidence>
<evidence type="ECO:0000256" key="1">
    <source>
        <dbReference type="ARBA" id="ARBA00022729"/>
    </source>
</evidence>
<accession>A0A2S9YTM5</accession>
<keyword evidence="1 4" id="KW-0732">Signal</keyword>
<dbReference type="PANTHER" id="PTHR45982">
    <property type="entry name" value="REGULATOR OF CHROMOSOME CONDENSATION"/>
    <property type="match status" value="1"/>
</dbReference>
<dbReference type="PRINTS" id="PR00633">
    <property type="entry name" value="RCCNDNSATION"/>
</dbReference>
<dbReference type="Gene3D" id="2.130.10.30">
    <property type="entry name" value="Regulator of chromosome condensation 1/beta-lactamase-inhibitor protein II"/>
    <property type="match status" value="2"/>
</dbReference>
<keyword evidence="2" id="KW-0677">Repeat</keyword>
<reference evidence="5 6" key="1">
    <citation type="submission" date="2018-03" db="EMBL/GenBank/DDBJ databases">
        <title>Draft Genome Sequences of the Obligatory Marine Myxobacteria Enhygromyxa salina SWB007.</title>
        <authorList>
            <person name="Poehlein A."/>
            <person name="Moghaddam J.A."/>
            <person name="Harms H."/>
            <person name="Alanjari M."/>
            <person name="Koenig G.M."/>
            <person name="Daniel R."/>
            <person name="Schaeberle T.F."/>
        </authorList>
    </citation>
    <scope>NUCLEOTIDE SEQUENCE [LARGE SCALE GENOMIC DNA]</scope>
    <source>
        <strain evidence="5 6">SWB007</strain>
    </source>
</reference>
<dbReference type="Pfam" id="PF13540">
    <property type="entry name" value="RCC1_2"/>
    <property type="match status" value="5"/>
</dbReference>
<evidence type="ECO:0000313" key="5">
    <source>
        <dbReference type="EMBL" id="PRQ08382.1"/>
    </source>
</evidence>
<dbReference type="EMBL" id="PVNL01000042">
    <property type="protein sequence ID" value="PRQ08382.1"/>
    <property type="molecule type" value="Genomic_DNA"/>
</dbReference>
<dbReference type="PANTHER" id="PTHR45982:SF1">
    <property type="entry name" value="REGULATOR OF CHROMOSOME CONDENSATION"/>
    <property type="match status" value="1"/>
</dbReference>
<comment type="caution">
    <text evidence="5">The sequence shown here is derived from an EMBL/GenBank/DDBJ whole genome shotgun (WGS) entry which is preliminary data.</text>
</comment>
<dbReference type="SUPFAM" id="SSF50985">
    <property type="entry name" value="RCC1/BLIP-II"/>
    <property type="match status" value="1"/>
</dbReference>
<keyword evidence="3" id="KW-1015">Disulfide bond</keyword>
<evidence type="ECO:0000256" key="3">
    <source>
        <dbReference type="ARBA" id="ARBA00023157"/>
    </source>
</evidence>
<dbReference type="InterPro" id="IPR000408">
    <property type="entry name" value="Reg_chr_condens"/>
</dbReference>
<protein>
    <submittedName>
        <fullName evidence="5">Regulator of chromosome condensation (RCC1) repeat protein</fullName>
    </submittedName>
</protein>
<dbReference type="Proteomes" id="UP000238823">
    <property type="component" value="Unassembled WGS sequence"/>
</dbReference>
<evidence type="ECO:0000256" key="2">
    <source>
        <dbReference type="ARBA" id="ARBA00022737"/>
    </source>
</evidence>
<evidence type="ECO:0000256" key="4">
    <source>
        <dbReference type="SAM" id="SignalP"/>
    </source>
</evidence>
<dbReference type="GO" id="GO:0005085">
    <property type="term" value="F:guanyl-nucleotide exchange factor activity"/>
    <property type="evidence" value="ECO:0007669"/>
    <property type="project" value="TreeGrafter"/>
</dbReference>
<feature type="signal peptide" evidence="4">
    <location>
        <begin position="1"/>
        <end position="29"/>
    </location>
</feature>
<name>A0A2S9YTM5_9BACT</name>
<dbReference type="InterPro" id="IPR009091">
    <property type="entry name" value="RCC1/BLIP-II"/>
</dbReference>
<dbReference type="NCBIfam" id="TIGR02232">
    <property type="entry name" value="myxo_disulf_rpt"/>
    <property type="match status" value="1"/>
</dbReference>
<dbReference type="GO" id="GO:0005737">
    <property type="term" value="C:cytoplasm"/>
    <property type="evidence" value="ECO:0007669"/>
    <property type="project" value="TreeGrafter"/>
</dbReference>